<dbReference type="Proteomes" id="UP000722125">
    <property type="component" value="Unassembled WGS sequence"/>
</dbReference>
<keyword evidence="2" id="KW-0378">Hydrolase</keyword>
<dbReference type="Gene3D" id="4.10.1210.10">
    <property type="entry name" value="Atu1913-like"/>
    <property type="match status" value="1"/>
</dbReference>
<protein>
    <recommendedName>
        <fullName evidence="1">ADP-ribosyl cyclase/cyclic ADP-ribose hydrolase</fullName>
        <ecNumber evidence="1">3.2.2.6</ecNumber>
    </recommendedName>
</protein>
<keyword evidence="3" id="KW-0520">NAD</keyword>
<gene>
    <name evidence="6" type="ORF">KIN34_14460</name>
</gene>
<dbReference type="InterPro" id="IPR035897">
    <property type="entry name" value="Toll_tir_struct_dom_sf"/>
</dbReference>
<dbReference type="PROSITE" id="PS50104">
    <property type="entry name" value="TIR"/>
    <property type="match status" value="1"/>
</dbReference>
<name>A0ABS5U2E5_9CELL</name>
<comment type="catalytic activity">
    <reaction evidence="4">
        <text>NAD(+) + H2O = ADP-D-ribose + nicotinamide + H(+)</text>
        <dbReference type="Rhea" id="RHEA:16301"/>
        <dbReference type="ChEBI" id="CHEBI:15377"/>
        <dbReference type="ChEBI" id="CHEBI:15378"/>
        <dbReference type="ChEBI" id="CHEBI:17154"/>
        <dbReference type="ChEBI" id="CHEBI:57540"/>
        <dbReference type="ChEBI" id="CHEBI:57967"/>
        <dbReference type="EC" id="3.2.2.6"/>
    </reaction>
    <physiologicalReaction direction="left-to-right" evidence="4">
        <dbReference type="Rhea" id="RHEA:16302"/>
    </physiologicalReaction>
</comment>
<dbReference type="Pfam" id="PF13676">
    <property type="entry name" value="TIR_2"/>
    <property type="match status" value="1"/>
</dbReference>
<dbReference type="InterPro" id="IPR015073">
    <property type="entry name" value="DUF1883"/>
</dbReference>
<dbReference type="SMART" id="SM00255">
    <property type="entry name" value="TIR"/>
    <property type="match status" value="1"/>
</dbReference>
<accession>A0ABS5U2E5</accession>
<dbReference type="Pfam" id="PF08980">
    <property type="entry name" value="DUF1883"/>
    <property type="match status" value="1"/>
</dbReference>
<dbReference type="EMBL" id="JAHBOH010000002">
    <property type="protein sequence ID" value="MBT0995486.1"/>
    <property type="molecule type" value="Genomic_DNA"/>
</dbReference>
<dbReference type="PANTHER" id="PTHR32009">
    <property type="entry name" value="TMV RESISTANCE PROTEIN N-LIKE"/>
    <property type="match status" value="1"/>
</dbReference>
<dbReference type="EC" id="3.2.2.6" evidence="1"/>
<dbReference type="PANTHER" id="PTHR32009:SF39">
    <property type="entry name" value="TIR DOMAIN-CONTAINING PROTEIN"/>
    <property type="match status" value="1"/>
</dbReference>
<evidence type="ECO:0000313" key="7">
    <source>
        <dbReference type="Proteomes" id="UP000722125"/>
    </source>
</evidence>
<dbReference type="RefSeq" id="WP_214352479.1">
    <property type="nucleotide sequence ID" value="NZ_JAHBOH010000002.1"/>
</dbReference>
<proteinExistence type="predicted"/>
<evidence type="ECO:0000256" key="3">
    <source>
        <dbReference type="ARBA" id="ARBA00023027"/>
    </source>
</evidence>
<dbReference type="SUPFAM" id="SSF141099">
    <property type="entry name" value="Atu1913-like"/>
    <property type="match status" value="1"/>
</dbReference>
<reference evidence="6 7" key="1">
    <citation type="submission" date="2021-05" db="EMBL/GenBank/DDBJ databases">
        <title>Description of Cellulomonas sp. DKR-3 sp. nov.</title>
        <authorList>
            <person name="Dahal R.H."/>
            <person name="Chaudhary D.K."/>
        </authorList>
    </citation>
    <scope>NUCLEOTIDE SEQUENCE [LARGE SCALE GENOMIC DNA]</scope>
    <source>
        <strain evidence="6 7">DKR-3</strain>
    </source>
</reference>
<evidence type="ECO:0000256" key="4">
    <source>
        <dbReference type="ARBA" id="ARBA00047304"/>
    </source>
</evidence>
<evidence type="ECO:0000313" key="6">
    <source>
        <dbReference type="EMBL" id="MBT0995486.1"/>
    </source>
</evidence>
<evidence type="ECO:0000256" key="1">
    <source>
        <dbReference type="ARBA" id="ARBA00011982"/>
    </source>
</evidence>
<keyword evidence="7" id="KW-1185">Reference proteome</keyword>
<evidence type="ECO:0000259" key="5">
    <source>
        <dbReference type="PROSITE" id="PS50104"/>
    </source>
</evidence>
<evidence type="ECO:0000256" key="2">
    <source>
        <dbReference type="ARBA" id="ARBA00022801"/>
    </source>
</evidence>
<dbReference type="InterPro" id="IPR000157">
    <property type="entry name" value="TIR_dom"/>
</dbReference>
<dbReference type="Gene3D" id="3.40.50.10140">
    <property type="entry name" value="Toll/interleukin-1 receptor homology (TIR) domain"/>
    <property type="match status" value="1"/>
</dbReference>
<organism evidence="6 7">
    <name type="scientific">Cellulomonas fulva</name>
    <dbReference type="NCBI Taxonomy" id="2835530"/>
    <lineage>
        <taxon>Bacteria</taxon>
        <taxon>Bacillati</taxon>
        <taxon>Actinomycetota</taxon>
        <taxon>Actinomycetes</taxon>
        <taxon>Micrococcales</taxon>
        <taxon>Cellulomonadaceae</taxon>
        <taxon>Cellulomonas</taxon>
    </lineage>
</organism>
<comment type="caution">
    <text evidence="6">The sequence shown here is derived from an EMBL/GenBank/DDBJ whole genome shotgun (WGS) entry which is preliminary data.</text>
</comment>
<sequence>MQHLKFDLGRVAKGSTVVVTLNKRANVLLMNSPNYHTYAAGRGGRFNYHGGLATKSPVRIPVPSTGHWFVAIDLGGGSGQIRHSVHVEPPLRGDLPVYRNPSMRTLADSVVVREPAPPTTIDDLDGRTWDVFVSHASEDKAAVAIPLAQALQDRGVTVWLDKAELRIGDSLRRHIDKGLRSSRFAAVVLSEAYFSKGWPQYELDGIVTLTVEGKQSVLPIWHGVGRADVAAQSPSLADKLARDTAMVSIDEIANEIAELVTEARSGGLW</sequence>
<dbReference type="SUPFAM" id="SSF52200">
    <property type="entry name" value="Toll/Interleukin receptor TIR domain"/>
    <property type="match status" value="1"/>
</dbReference>
<feature type="domain" description="TIR" evidence="5">
    <location>
        <begin position="127"/>
        <end position="260"/>
    </location>
</feature>
<dbReference type="InterPro" id="IPR036488">
    <property type="entry name" value="DUF1883-like_sf"/>
</dbReference>